<dbReference type="STRING" id="10195.A0A3M7S6P3"/>
<proteinExistence type="predicted"/>
<evidence type="ECO:0000313" key="8">
    <source>
        <dbReference type="Proteomes" id="UP000276133"/>
    </source>
</evidence>
<comment type="caution">
    <text evidence="7">The sequence shown here is derived from an EMBL/GenBank/DDBJ whole genome shotgun (WGS) entry which is preliminary data.</text>
</comment>
<reference evidence="7 8" key="1">
    <citation type="journal article" date="2018" name="Sci. Rep.">
        <title>Genomic signatures of local adaptation to the degree of environmental predictability in rotifers.</title>
        <authorList>
            <person name="Franch-Gras L."/>
            <person name="Hahn C."/>
            <person name="Garcia-Roger E.M."/>
            <person name="Carmona M.J."/>
            <person name="Serra M."/>
            <person name="Gomez A."/>
        </authorList>
    </citation>
    <scope>NUCLEOTIDE SEQUENCE [LARGE SCALE GENOMIC DNA]</scope>
    <source>
        <strain evidence="7">HYR1</strain>
    </source>
</reference>
<dbReference type="PROSITE" id="PS51741">
    <property type="entry name" value="F_BAR"/>
    <property type="match status" value="1"/>
</dbReference>
<dbReference type="PANTHER" id="PTHR23065">
    <property type="entry name" value="PROLINE-SERINE-THREONINE PHOSPHATASE INTERACTING PROTEIN 1"/>
    <property type="match status" value="1"/>
</dbReference>
<dbReference type="InterPro" id="IPR027267">
    <property type="entry name" value="AH/BAR_dom_sf"/>
</dbReference>
<gene>
    <name evidence="7" type="ORF">BpHYR1_008258</name>
</gene>
<dbReference type="InterPro" id="IPR054713">
    <property type="entry name" value="GMIP/FCHO2-like_FCH"/>
</dbReference>
<keyword evidence="1 2" id="KW-0175">Coiled coil</keyword>
<dbReference type="Gene3D" id="1.20.1270.60">
    <property type="entry name" value="Arfaptin homology (AH) domain/BAR domain"/>
    <property type="match status" value="1"/>
</dbReference>
<dbReference type="GO" id="GO:0005886">
    <property type="term" value="C:plasma membrane"/>
    <property type="evidence" value="ECO:0007669"/>
    <property type="project" value="TreeGrafter"/>
</dbReference>
<dbReference type="OrthoDB" id="5593455at2759"/>
<feature type="domain" description="F-BAR" evidence="6">
    <location>
        <begin position="69"/>
        <end position="329"/>
    </location>
</feature>
<keyword evidence="5" id="KW-0812">Transmembrane</keyword>
<dbReference type="Pfam" id="PF22699">
    <property type="entry name" value="GMIP-like_FCH"/>
    <property type="match status" value="1"/>
</dbReference>
<dbReference type="InterPro" id="IPR001060">
    <property type="entry name" value="FCH_dom"/>
</dbReference>
<dbReference type="EMBL" id="REGN01001935">
    <property type="protein sequence ID" value="RNA31503.1"/>
    <property type="molecule type" value="Genomic_DNA"/>
</dbReference>
<dbReference type="Proteomes" id="UP000276133">
    <property type="component" value="Unassembled WGS sequence"/>
</dbReference>
<keyword evidence="5" id="KW-0472">Membrane</keyword>
<dbReference type="GO" id="GO:0072583">
    <property type="term" value="P:clathrin-dependent endocytosis"/>
    <property type="evidence" value="ECO:0007669"/>
    <property type="project" value="TreeGrafter"/>
</dbReference>
<dbReference type="GO" id="GO:0048268">
    <property type="term" value="P:clathrin coat assembly"/>
    <property type="evidence" value="ECO:0007669"/>
    <property type="project" value="TreeGrafter"/>
</dbReference>
<dbReference type="InterPro" id="IPR031160">
    <property type="entry name" value="F_BAR_dom"/>
</dbReference>
<feature type="compositionally biased region" description="Pro residues" evidence="4">
    <location>
        <begin position="516"/>
        <end position="525"/>
    </location>
</feature>
<organism evidence="7 8">
    <name type="scientific">Brachionus plicatilis</name>
    <name type="common">Marine rotifer</name>
    <name type="synonym">Brachionus muelleri</name>
    <dbReference type="NCBI Taxonomy" id="10195"/>
    <lineage>
        <taxon>Eukaryota</taxon>
        <taxon>Metazoa</taxon>
        <taxon>Spiralia</taxon>
        <taxon>Gnathifera</taxon>
        <taxon>Rotifera</taxon>
        <taxon>Eurotatoria</taxon>
        <taxon>Monogononta</taxon>
        <taxon>Pseudotrocha</taxon>
        <taxon>Ploima</taxon>
        <taxon>Brachionidae</taxon>
        <taxon>Brachionus</taxon>
    </lineage>
</organism>
<dbReference type="SMART" id="SM00055">
    <property type="entry name" value="FCH"/>
    <property type="match status" value="1"/>
</dbReference>
<protein>
    <submittedName>
        <fullName evidence="7">F-BAR domain only 2 isoform X3</fullName>
    </submittedName>
</protein>
<dbReference type="GO" id="GO:0005905">
    <property type="term" value="C:clathrin-coated pit"/>
    <property type="evidence" value="ECO:0007669"/>
    <property type="project" value="TreeGrafter"/>
</dbReference>
<evidence type="ECO:0000256" key="3">
    <source>
        <dbReference type="SAM" id="Coils"/>
    </source>
</evidence>
<sequence length="563" mass="63654">MALAPVEVFDEAKLAVKKALSKDPVPVACSICGEFMKNEKSIYVLVVCCCVFVFAFLVSGPFYVMSLGTKFSDNFWDEQVSGYTTLLANLRHSRQTVKELESFLRDAANLEDQYQKQLAKICQSIGKFNTESSAAPLWLAVLMEISRLNGASHTQFVAKVGELVKQVQSYGNELRVQKNHFKQSEVDTVHLIDQFRSAKTQLQRAKDSYHQTAAELDKQKKILEQSQPANASSSQLLVQKLDKKLATQTGVYQSCIEDYNSLRDQLELKFNLSCDQFEQMERTHLDKMKNFLSHYLLLVDSLNSARSKTVTDCHHKLAVFTTDHLLEQFLLNKSIGGGRPAPAQFVTFEPELHEKSKSVNLWQKFRLKSVTKARTSSANGIDVSKSSFLHATSSIVKAASLDSLDFHVSTKKNEGDMVNYYESDEDLQAKAWMKPSESSEDDDDDDDDGESDDSDMPKKIYLKINPVNEQRTTSPDQLNQIGKNLQLKISQPVKKVFRKSYKVDENNNLVESPQSDQPPPLPPLPPDLQLLMNQRVNELNRTITESPCTISKSFTDNEEEMQF</sequence>
<feature type="region of interest" description="Disordered" evidence="4">
    <location>
        <begin position="504"/>
        <end position="525"/>
    </location>
</feature>
<evidence type="ECO:0000313" key="7">
    <source>
        <dbReference type="EMBL" id="RNA31503.1"/>
    </source>
</evidence>
<dbReference type="PANTHER" id="PTHR23065:SF15">
    <property type="entry name" value="AT02057P"/>
    <property type="match status" value="1"/>
</dbReference>
<dbReference type="SUPFAM" id="SSF103657">
    <property type="entry name" value="BAR/IMD domain-like"/>
    <property type="match status" value="1"/>
</dbReference>
<evidence type="ECO:0000256" key="2">
    <source>
        <dbReference type="PROSITE-ProRule" id="PRU01077"/>
    </source>
</evidence>
<evidence type="ECO:0000256" key="1">
    <source>
        <dbReference type="ARBA" id="ARBA00023054"/>
    </source>
</evidence>
<keyword evidence="5" id="KW-1133">Transmembrane helix</keyword>
<dbReference type="AlphaFoldDB" id="A0A3M7S6P3"/>
<feature type="transmembrane region" description="Helical" evidence="5">
    <location>
        <begin position="42"/>
        <end position="64"/>
    </location>
</feature>
<evidence type="ECO:0000256" key="5">
    <source>
        <dbReference type="SAM" id="Phobius"/>
    </source>
</evidence>
<dbReference type="GO" id="GO:0030136">
    <property type="term" value="C:clathrin-coated vesicle"/>
    <property type="evidence" value="ECO:0007669"/>
    <property type="project" value="TreeGrafter"/>
</dbReference>
<evidence type="ECO:0000259" key="6">
    <source>
        <dbReference type="PROSITE" id="PS51741"/>
    </source>
</evidence>
<name>A0A3M7S6P3_BRAPC</name>
<accession>A0A3M7S6P3</accession>
<evidence type="ECO:0000256" key="4">
    <source>
        <dbReference type="SAM" id="MobiDB-lite"/>
    </source>
</evidence>
<feature type="coiled-coil region" evidence="3">
    <location>
        <begin position="93"/>
        <end position="120"/>
    </location>
</feature>
<feature type="compositionally biased region" description="Acidic residues" evidence="4">
    <location>
        <begin position="438"/>
        <end position="454"/>
    </location>
</feature>
<keyword evidence="8" id="KW-1185">Reference proteome</keyword>
<feature type="region of interest" description="Disordered" evidence="4">
    <location>
        <begin position="430"/>
        <end position="461"/>
    </location>
</feature>